<reference evidence="1" key="4">
    <citation type="submission" date="2019-03" db="UniProtKB">
        <authorList>
            <consortium name="EnsemblPlants"/>
        </authorList>
    </citation>
    <scope>IDENTIFICATION</scope>
</reference>
<reference evidence="1" key="5">
    <citation type="journal article" date="2021" name="G3 (Bethesda)">
        <title>Aegilops tauschii genome assembly Aet v5.0 features greater sequence contiguity and improved annotation.</title>
        <authorList>
            <person name="Wang L."/>
            <person name="Zhu T."/>
            <person name="Rodriguez J.C."/>
            <person name="Deal K.R."/>
            <person name="Dubcovsky J."/>
            <person name="McGuire P.E."/>
            <person name="Lux T."/>
            <person name="Spannagl M."/>
            <person name="Mayer K.F.X."/>
            <person name="Baldrich P."/>
            <person name="Meyers B.C."/>
            <person name="Huo N."/>
            <person name="Gu Y.Q."/>
            <person name="Zhou H."/>
            <person name="Devos K.M."/>
            <person name="Bennetzen J.L."/>
            <person name="Unver T."/>
            <person name="Budak H."/>
            <person name="Gulick P.J."/>
            <person name="Galiba G."/>
            <person name="Kalapos B."/>
            <person name="Nelson D.R."/>
            <person name="Li P."/>
            <person name="You F.M."/>
            <person name="Luo M.C."/>
            <person name="Dvorak J."/>
        </authorList>
    </citation>
    <scope>NUCLEOTIDE SEQUENCE [LARGE SCALE GENOMIC DNA]</scope>
    <source>
        <strain evidence="1">cv. AL8/78</strain>
    </source>
</reference>
<protein>
    <submittedName>
        <fullName evidence="1">Uncharacterized protein</fullName>
    </submittedName>
</protein>
<reference evidence="2" key="2">
    <citation type="journal article" date="2017" name="Nat. Plants">
        <title>The Aegilops tauschii genome reveals multiple impacts of transposons.</title>
        <authorList>
            <person name="Zhao G."/>
            <person name="Zou C."/>
            <person name="Li K."/>
            <person name="Wang K."/>
            <person name="Li T."/>
            <person name="Gao L."/>
            <person name="Zhang X."/>
            <person name="Wang H."/>
            <person name="Yang Z."/>
            <person name="Liu X."/>
            <person name="Jiang W."/>
            <person name="Mao L."/>
            <person name="Kong X."/>
            <person name="Jiao Y."/>
            <person name="Jia J."/>
        </authorList>
    </citation>
    <scope>NUCLEOTIDE SEQUENCE [LARGE SCALE GENOMIC DNA]</scope>
    <source>
        <strain evidence="2">cv. AL8/78</strain>
    </source>
</reference>
<name>A0A453INB9_AEGTS</name>
<dbReference type="Gramene" id="AET4Gv20618600.13">
    <property type="protein sequence ID" value="AET4Gv20618600.13"/>
    <property type="gene ID" value="AET4Gv20618600"/>
</dbReference>
<evidence type="ECO:0000313" key="2">
    <source>
        <dbReference type="Proteomes" id="UP000015105"/>
    </source>
</evidence>
<sequence length="96" mass="11442">MKNSLRHYCMSKKSIRTARFCCEHTTRYFHFILEIFSCLNFLDHDNINIFSCQSFNSIRRMDSQLSVINRLFLGKEKNPKKKTAIYSKKILKKTAN</sequence>
<dbReference type="Proteomes" id="UP000015105">
    <property type="component" value="Chromosome 4D"/>
</dbReference>
<proteinExistence type="predicted"/>
<evidence type="ECO:0000313" key="1">
    <source>
        <dbReference type="EnsemblPlants" id="AET4Gv20618600.13"/>
    </source>
</evidence>
<reference evidence="2" key="1">
    <citation type="journal article" date="2014" name="Science">
        <title>Ancient hybridizations among the ancestral genomes of bread wheat.</title>
        <authorList>
            <consortium name="International Wheat Genome Sequencing Consortium,"/>
            <person name="Marcussen T."/>
            <person name="Sandve S.R."/>
            <person name="Heier L."/>
            <person name="Spannagl M."/>
            <person name="Pfeifer M."/>
            <person name="Jakobsen K.S."/>
            <person name="Wulff B.B."/>
            <person name="Steuernagel B."/>
            <person name="Mayer K.F."/>
            <person name="Olsen O.A."/>
        </authorList>
    </citation>
    <scope>NUCLEOTIDE SEQUENCE [LARGE SCALE GENOMIC DNA]</scope>
    <source>
        <strain evidence="2">cv. AL8/78</strain>
    </source>
</reference>
<dbReference type="EnsemblPlants" id="AET4Gv20618600.13">
    <property type="protein sequence ID" value="AET4Gv20618600.13"/>
    <property type="gene ID" value="AET4Gv20618600"/>
</dbReference>
<dbReference type="AlphaFoldDB" id="A0A453INB9"/>
<accession>A0A453INB9</accession>
<keyword evidence="2" id="KW-1185">Reference proteome</keyword>
<organism evidence="1 2">
    <name type="scientific">Aegilops tauschii subsp. strangulata</name>
    <name type="common">Goatgrass</name>
    <dbReference type="NCBI Taxonomy" id="200361"/>
    <lineage>
        <taxon>Eukaryota</taxon>
        <taxon>Viridiplantae</taxon>
        <taxon>Streptophyta</taxon>
        <taxon>Embryophyta</taxon>
        <taxon>Tracheophyta</taxon>
        <taxon>Spermatophyta</taxon>
        <taxon>Magnoliopsida</taxon>
        <taxon>Liliopsida</taxon>
        <taxon>Poales</taxon>
        <taxon>Poaceae</taxon>
        <taxon>BOP clade</taxon>
        <taxon>Pooideae</taxon>
        <taxon>Triticodae</taxon>
        <taxon>Triticeae</taxon>
        <taxon>Triticinae</taxon>
        <taxon>Aegilops</taxon>
    </lineage>
</organism>
<reference evidence="1" key="3">
    <citation type="journal article" date="2017" name="Nature">
        <title>Genome sequence of the progenitor of the wheat D genome Aegilops tauschii.</title>
        <authorList>
            <person name="Luo M.C."/>
            <person name="Gu Y.Q."/>
            <person name="Puiu D."/>
            <person name="Wang H."/>
            <person name="Twardziok S.O."/>
            <person name="Deal K.R."/>
            <person name="Huo N."/>
            <person name="Zhu T."/>
            <person name="Wang L."/>
            <person name="Wang Y."/>
            <person name="McGuire P.E."/>
            <person name="Liu S."/>
            <person name="Long H."/>
            <person name="Ramasamy R.K."/>
            <person name="Rodriguez J.C."/>
            <person name="Van S.L."/>
            <person name="Yuan L."/>
            <person name="Wang Z."/>
            <person name="Xia Z."/>
            <person name="Xiao L."/>
            <person name="Anderson O.D."/>
            <person name="Ouyang S."/>
            <person name="Liang Y."/>
            <person name="Zimin A.V."/>
            <person name="Pertea G."/>
            <person name="Qi P."/>
            <person name="Bennetzen J.L."/>
            <person name="Dai X."/>
            <person name="Dawson M.W."/>
            <person name="Muller H.G."/>
            <person name="Kugler K."/>
            <person name="Rivarola-Duarte L."/>
            <person name="Spannagl M."/>
            <person name="Mayer K.F.X."/>
            <person name="Lu F.H."/>
            <person name="Bevan M.W."/>
            <person name="Leroy P."/>
            <person name="Li P."/>
            <person name="You F.M."/>
            <person name="Sun Q."/>
            <person name="Liu Z."/>
            <person name="Lyons E."/>
            <person name="Wicker T."/>
            <person name="Salzberg S.L."/>
            <person name="Devos K.M."/>
            <person name="Dvorak J."/>
        </authorList>
    </citation>
    <scope>NUCLEOTIDE SEQUENCE [LARGE SCALE GENOMIC DNA]</scope>
    <source>
        <strain evidence="1">cv. AL8/78</strain>
    </source>
</reference>